<evidence type="ECO:0000313" key="2">
    <source>
        <dbReference type="EMBL" id="SFR83928.1"/>
    </source>
</evidence>
<name>A0A1I6JYF1_9SPHN</name>
<gene>
    <name evidence="2" type="ORF">SAMN05192580_1069</name>
</gene>
<evidence type="ECO:0000256" key="1">
    <source>
        <dbReference type="SAM" id="SignalP"/>
    </source>
</evidence>
<dbReference type="PROSITE" id="PS51318">
    <property type="entry name" value="TAT"/>
    <property type="match status" value="1"/>
</dbReference>
<dbReference type="InterPro" id="IPR022061">
    <property type="entry name" value="DUF3617"/>
</dbReference>
<accession>A0A1I6JYF1</accession>
<dbReference type="Pfam" id="PF12276">
    <property type="entry name" value="DUF3617"/>
    <property type="match status" value="1"/>
</dbReference>
<protein>
    <recommendedName>
        <fullName evidence="4">DUF3617 family protein</fullName>
    </recommendedName>
</protein>
<reference evidence="2 3" key="1">
    <citation type="submission" date="2016-10" db="EMBL/GenBank/DDBJ databases">
        <authorList>
            <person name="de Groot N.N."/>
        </authorList>
    </citation>
    <scope>NUCLEOTIDE SEQUENCE [LARGE SCALE GENOMIC DNA]</scope>
    <source>
        <strain evidence="2 3">S5-249</strain>
    </source>
</reference>
<organism evidence="2 3">
    <name type="scientific">Sphingomonas jatrophae</name>
    <dbReference type="NCBI Taxonomy" id="1166337"/>
    <lineage>
        <taxon>Bacteria</taxon>
        <taxon>Pseudomonadati</taxon>
        <taxon>Pseudomonadota</taxon>
        <taxon>Alphaproteobacteria</taxon>
        <taxon>Sphingomonadales</taxon>
        <taxon>Sphingomonadaceae</taxon>
        <taxon>Sphingomonas</taxon>
    </lineage>
</organism>
<feature type="chain" id="PRO_5011682384" description="DUF3617 family protein" evidence="1">
    <location>
        <begin position="24"/>
        <end position="140"/>
    </location>
</feature>
<keyword evidence="1" id="KW-0732">Signal</keyword>
<dbReference type="EMBL" id="FOZG01000001">
    <property type="protein sequence ID" value="SFR83928.1"/>
    <property type="molecule type" value="Genomic_DNA"/>
</dbReference>
<feature type="signal peptide" evidence="1">
    <location>
        <begin position="1"/>
        <end position="23"/>
    </location>
</feature>
<proteinExistence type="predicted"/>
<dbReference type="InterPro" id="IPR006311">
    <property type="entry name" value="TAT_signal"/>
</dbReference>
<dbReference type="OrthoDB" id="7595119at2"/>
<dbReference type="RefSeq" id="WP_093311796.1">
    <property type="nucleotide sequence ID" value="NZ_FOZG01000001.1"/>
</dbReference>
<dbReference type="STRING" id="1166337.SAMN05192580_1069"/>
<keyword evidence="3" id="KW-1185">Reference proteome</keyword>
<dbReference type="AlphaFoldDB" id="A0A1I6JYF1"/>
<evidence type="ECO:0000313" key="3">
    <source>
        <dbReference type="Proteomes" id="UP000198824"/>
    </source>
</evidence>
<dbReference type="Proteomes" id="UP000198824">
    <property type="component" value="Unassembled WGS sequence"/>
</dbReference>
<evidence type="ECO:0008006" key="4">
    <source>
        <dbReference type="Google" id="ProtNLM"/>
    </source>
</evidence>
<sequence length="140" mass="14231">MPMRRAMLCAAIFCAAAGAAASARGPAVSALGKVEPGLWQVRAEGEPVQNICLADPAALTQVRHAASSCARMVLSDAGGKAVVHYSCPGAGWGRTTVRAASATSVRIDTQGIADNAPFAYVAEARRTGACGGATRTSMVR</sequence>